<dbReference type="AlphaFoldDB" id="A0A0M3DFJ0"/>
<keyword evidence="3" id="KW-1003">Cell membrane</keyword>
<dbReference type="Pfam" id="PF00005">
    <property type="entry name" value="ABC_tran"/>
    <property type="match status" value="1"/>
</dbReference>
<reference evidence="12 13" key="1">
    <citation type="submission" date="2015-04" db="EMBL/GenBank/DDBJ databases">
        <title>Microcin producing Clostridium sp. JC272T.</title>
        <authorList>
            <person name="Jyothsna T."/>
            <person name="Sasikala C."/>
            <person name="Ramana C."/>
        </authorList>
    </citation>
    <scope>NUCLEOTIDE SEQUENCE [LARGE SCALE GENOMIC DNA]</scope>
    <source>
        <strain evidence="12 13">JC272</strain>
    </source>
</reference>
<accession>A0A0M3DFJ0</accession>
<proteinExistence type="predicted"/>
<dbReference type="InterPro" id="IPR017871">
    <property type="entry name" value="ABC_transporter-like_CS"/>
</dbReference>
<evidence type="ECO:0000256" key="8">
    <source>
        <dbReference type="ARBA" id="ARBA00023136"/>
    </source>
</evidence>
<dbReference type="Proteomes" id="UP000034407">
    <property type="component" value="Unassembled WGS sequence"/>
</dbReference>
<comment type="subcellular location">
    <subcellularLocation>
        <location evidence="1">Cell membrane</location>
        <topology evidence="1">Multi-pass membrane protein</topology>
    </subcellularLocation>
</comment>
<dbReference type="SMART" id="SM00382">
    <property type="entry name" value="AAA"/>
    <property type="match status" value="1"/>
</dbReference>
<comment type="caution">
    <text evidence="12">The sequence shown here is derived from an EMBL/GenBank/DDBJ whole genome shotgun (WGS) entry which is preliminary data.</text>
</comment>
<evidence type="ECO:0000256" key="5">
    <source>
        <dbReference type="ARBA" id="ARBA00022741"/>
    </source>
</evidence>
<evidence type="ECO:0000256" key="1">
    <source>
        <dbReference type="ARBA" id="ARBA00004651"/>
    </source>
</evidence>
<keyword evidence="13" id="KW-1185">Reference proteome</keyword>
<feature type="domain" description="ABC transmembrane type-1" evidence="11">
    <location>
        <begin position="212"/>
        <end position="454"/>
    </location>
</feature>
<dbReference type="InterPro" id="IPR003593">
    <property type="entry name" value="AAA+_ATPase"/>
</dbReference>
<keyword evidence="8 9" id="KW-0472">Membrane</keyword>
<dbReference type="Gene3D" id="3.40.50.300">
    <property type="entry name" value="P-loop containing nucleotide triphosphate hydrolases"/>
    <property type="match status" value="1"/>
</dbReference>
<evidence type="ECO:0000313" key="12">
    <source>
        <dbReference type="EMBL" id="KKY01405.1"/>
    </source>
</evidence>
<dbReference type="Gene3D" id="1.20.1560.10">
    <property type="entry name" value="ABC transporter type 1, transmembrane domain"/>
    <property type="match status" value="1"/>
</dbReference>
<dbReference type="InterPro" id="IPR039421">
    <property type="entry name" value="Type_1_exporter"/>
</dbReference>
<organism evidence="12 13">
    <name type="scientific">Paraclostridium benzoelyticum</name>
    <dbReference type="NCBI Taxonomy" id="1629550"/>
    <lineage>
        <taxon>Bacteria</taxon>
        <taxon>Bacillati</taxon>
        <taxon>Bacillota</taxon>
        <taxon>Clostridia</taxon>
        <taxon>Peptostreptococcales</taxon>
        <taxon>Peptostreptococcaceae</taxon>
        <taxon>Paraclostridium</taxon>
    </lineage>
</organism>
<protein>
    <submittedName>
        <fullName evidence="12">ABC transporter</fullName>
    </submittedName>
</protein>
<evidence type="ECO:0000256" key="4">
    <source>
        <dbReference type="ARBA" id="ARBA00022692"/>
    </source>
</evidence>
<dbReference type="GO" id="GO:0015421">
    <property type="term" value="F:ABC-type oligopeptide transporter activity"/>
    <property type="evidence" value="ECO:0007669"/>
    <property type="project" value="TreeGrafter"/>
</dbReference>
<feature type="transmembrane region" description="Helical" evidence="9">
    <location>
        <begin position="212"/>
        <end position="234"/>
    </location>
</feature>
<name>A0A0M3DFJ0_9FIRM</name>
<keyword evidence="4 9" id="KW-0812">Transmembrane</keyword>
<keyword evidence="6" id="KW-0067">ATP-binding</keyword>
<dbReference type="EMBL" id="LBBT01000188">
    <property type="protein sequence ID" value="KKY01405.1"/>
    <property type="molecule type" value="Genomic_DNA"/>
</dbReference>
<dbReference type="OrthoDB" id="9762778at2"/>
<dbReference type="PROSITE" id="PS50893">
    <property type="entry name" value="ABC_TRANSPORTER_2"/>
    <property type="match status" value="1"/>
</dbReference>
<dbReference type="InterPro" id="IPR011527">
    <property type="entry name" value="ABC1_TM_dom"/>
</dbReference>
<evidence type="ECO:0000256" key="9">
    <source>
        <dbReference type="SAM" id="Phobius"/>
    </source>
</evidence>
<keyword evidence="5" id="KW-0547">Nucleotide-binding</keyword>
<feature type="transmembrane region" description="Helical" evidence="9">
    <location>
        <begin position="281"/>
        <end position="305"/>
    </location>
</feature>
<sequence>MIKLIKHLRNSVGSVVLIVGLLTIQAICDLSLPDYTSNIVNVGIQQNGIENAVPEVIRESELNNLTIFMSDKDKNEVMKYYDLLDKGEFKDIKIDEKVYKLNTNDKEVIDKLNPIMSKSIMIVSGIEKNKSQIVKQMTPPGVPVNPNMDIMATFKSMPKDSLKQIESKFDEKVDKMPESMVTQGAIGYVKGEYKAIGIDVDKLQTSYIFKTGAIMLGVALISMIATVAVGYLGARVAAKLGRNLRKDVFHKVISFSNKEMDEFSTASLITRSTNDIQQVQMLMVMLLRIVFYAPILALGGVIKVLGTDTSMAWIIGVAVLAIISVVLVLFALVMPKFKSVQKLVDKVNLVTREMLTGMLVIRAFGTEKHEEKRFDKANTDLMKTNLFVNRTMSMMMPTMTLIMNLITILIVWNGAHRVDSGNMQVGDMMAFIQYTMQIIMAFLMISMVSMILPRAIVSMDRIDEVISKDVNIKDKKNTKEFDENKKGIVEFKNVSFRYPNAEEDVLRNITFTAKPGQTTAFIGSTGAGKSTLINLIPRFYDVTEGKILVDGVDVKDASQHNLRDRIGYVPQKGVLFSGDINSNLRYGNQDATDEDVRKAAEIAQALEFIETKPDKFESEISQGGTNVSGGQKQRLSIARAIAKNPEIYIFDDSFSALDLKTDAALRKSLKEETGDSTVLIVAQRISTILNADQIIVLDQGSIVGIGKHEELLKNCEVYKEIAQSQLSKEELDNE</sequence>
<evidence type="ECO:0000256" key="7">
    <source>
        <dbReference type="ARBA" id="ARBA00022989"/>
    </source>
</evidence>
<gene>
    <name evidence="12" type="ORF">VN21_08880</name>
</gene>
<dbReference type="InterPro" id="IPR036640">
    <property type="entry name" value="ABC1_TM_sf"/>
</dbReference>
<dbReference type="CDD" id="cd18548">
    <property type="entry name" value="ABC_6TM_Tm287_like"/>
    <property type="match status" value="1"/>
</dbReference>
<dbReference type="SUPFAM" id="SSF52540">
    <property type="entry name" value="P-loop containing nucleoside triphosphate hydrolases"/>
    <property type="match status" value="1"/>
</dbReference>
<dbReference type="RefSeq" id="WP_046822937.1">
    <property type="nucleotide sequence ID" value="NZ_LBBT01000188.1"/>
</dbReference>
<dbReference type="GO" id="GO:0005524">
    <property type="term" value="F:ATP binding"/>
    <property type="evidence" value="ECO:0007669"/>
    <property type="project" value="UniProtKB-KW"/>
</dbReference>
<evidence type="ECO:0000313" key="13">
    <source>
        <dbReference type="Proteomes" id="UP000034407"/>
    </source>
</evidence>
<dbReference type="PATRIC" id="fig|1629550.3.peg.1219"/>
<keyword evidence="7 9" id="KW-1133">Transmembrane helix</keyword>
<feature type="transmembrane region" description="Helical" evidence="9">
    <location>
        <begin position="392"/>
        <end position="412"/>
    </location>
</feature>
<feature type="transmembrane region" description="Helical" evidence="9">
    <location>
        <begin position="432"/>
        <end position="452"/>
    </location>
</feature>
<dbReference type="GO" id="GO:0016887">
    <property type="term" value="F:ATP hydrolysis activity"/>
    <property type="evidence" value="ECO:0007669"/>
    <property type="project" value="InterPro"/>
</dbReference>
<evidence type="ECO:0000259" key="11">
    <source>
        <dbReference type="PROSITE" id="PS50929"/>
    </source>
</evidence>
<evidence type="ECO:0000259" key="10">
    <source>
        <dbReference type="PROSITE" id="PS50893"/>
    </source>
</evidence>
<dbReference type="FunFam" id="3.40.50.300:FF:000854">
    <property type="entry name" value="Multidrug ABC transporter ATP-binding protein"/>
    <property type="match status" value="1"/>
</dbReference>
<evidence type="ECO:0000256" key="6">
    <source>
        <dbReference type="ARBA" id="ARBA00022840"/>
    </source>
</evidence>
<dbReference type="InterPro" id="IPR027417">
    <property type="entry name" value="P-loop_NTPase"/>
</dbReference>
<evidence type="ECO:0000256" key="2">
    <source>
        <dbReference type="ARBA" id="ARBA00022448"/>
    </source>
</evidence>
<dbReference type="InterPro" id="IPR003439">
    <property type="entry name" value="ABC_transporter-like_ATP-bd"/>
</dbReference>
<dbReference type="PANTHER" id="PTHR43394">
    <property type="entry name" value="ATP-DEPENDENT PERMEASE MDL1, MITOCHONDRIAL"/>
    <property type="match status" value="1"/>
</dbReference>
<dbReference type="PANTHER" id="PTHR43394:SF1">
    <property type="entry name" value="ATP-BINDING CASSETTE SUB-FAMILY B MEMBER 10, MITOCHONDRIAL"/>
    <property type="match status" value="1"/>
</dbReference>
<keyword evidence="2" id="KW-0813">Transport</keyword>
<dbReference type="PROSITE" id="PS50929">
    <property type="entry name" value="ABC_TM1F"/>
    <property type="match status" value="1"/>
</dbReference>
<evidence type="ECO:0000256" key="3">
    <source>
        <dbReference type="ARBA" id="ARBA00022475"/>
    </source>
</evidence>
<dbReference type="Pfam" id="PF00664">
    <property type="entry name" value="ABC_membrane"/>
    <property type="match status" value="1"/>
</dbReference>
<feature type="transmembrane region" description="Helical" evidence="9">
    <location>
        <begin position="311"/>
        <end position="333"/>
    </location>
</feature>
<feature type="domain" description="ABC transporter" evidence="10">
    <location>
        <begin position="489"/>
        <end position="724"/>
    </location>
</feature>
<dbReference type="GO" id="GO:0005886">
    <property type="term" value="C:plasma membrane"/>
    <property type="evidence" value="ECO:0007669"/>
    <property type="project" value="UniProtKB-SubCell"/>
</dbReference>
<dbReference type="SUPFAM" id="SSF90123">
    <property type="entry name" value="ABC transporter transmembrane region"/>
    <property type="match status" value="1"/>
</dbReference>
<dbReference type="PROSITE" id="PS00211">
    <property type="entry name" value="ABC_TRANSPORTER_1"/>
    <property type="match status" value="1"/>
</dbReference>